<evidence type="ECO:0000313" key="3">
    <source>
        <dbReference type="Proteomes" id="UP000647172"/>
    </source>
</evidence>
<evidence type="ECO:0000259" key="1">
    <source>
        <dbReference type="Pfam" id="PF17765"/>
    </source>
</evidence>
<comment type="caution">
    <text evidence="2">The sequence shown here is derived from an EMBL/GenBank/DDBJ whole genome shotgun (WGS) entry which is preliminary data.</text>
</comment>
<organism evidence="2 3">
    <name type="scientific">Actinoplanes nipponensis</name>
    <dbReference type="NCBI Taxonomy" id="135950"/>
    <lineage>
        <taxon>Bacteria</taxon>
        <taxon>Bacillati</taxon>
        <taxon>Actinomycetota</taxon>
        <taxon>Actinomycetes</taxon>
        <taxon>Micromonosporales</taxon>
        <taxon>Micromonosporaceae</taxon>
        <taxon>Actinoplanes</taxon>
    </lineage>
</organism>
<name>A0A919JUA2_9ACTN</name>
<dbReference type="InterPro" id="IPR041413">
    <property type="entry name" value="MLTR_LBD"/>
</dbReference>
<protein>
    <recommendedName>
        <fullName evidence="1">MmyB-like transcription regulator ligand binding domain-containing protein</fullName>
    </recommendedName>
</protein>
<dbReference type="RefSeq" id="WP_203774944.1">
    <property type="nucleotide sequence ID" value="NZ_BAAAYJ010000074.1"/>
</dbReference>
<feature type="domain" description="MmyB-like transcription regulator ligand binding" evidence="1">
    <location>
        <begin position="116"/>
        <end position="242"/>
    </location>
</feature>
<dbReference type="Gene3D" id="1.10.260.40">
    <property type="entry name" value="lambda repressor-like DNA-binding domains"/>
    <property type="match status" value="1"/>
</dbReference>
<dbReference type="GO" id="GO:0003677">
    <property type="term" value="F:DNA binding"/>
    <property type="evidence" value="ECO:0007669"/>
    <property type="project" value="InterPro"/>
</dbReference>
<sequence>MTPVQSFTKPNELSLLMRTWRLRLNPEHIPGLSAAYPHSRRRAKASKELIAFLTGCSVGWYSTLERGEAQNYSDDFLNRVAYTLRLNPAEKSMLFLLATGHAPTTAVHESRMRSTPTVQRILDAQPWPAYANDEAWDLVAFNKHMSDWFPWVEGHENNVMRWVFTFPEARTQLHHWETDWAPQMFAQMQFARARQPDNRRLAAVFDEILEVNEDARRFLEQPMTYPHPDGDHRSLHLPLHRKVQPIELVAFAPMRAPDSRVMMLIPTQACQA</sequence>
<dbReference type="PANTHER" id="PTHR35010">
    <property type="entry name" value="BLL4672 PROTEIN-RELATED"/>
    <property type="match status" value="1"/>
</dbReference>
<dbReference type="EMBL" id="BOMQ01000079">
    <property type="protein sequence ID" value="GIE53124.1"/>
    <property type="molecule type" value="Genomic_DNA"/>
</dbReference>
<proteinExistence type="predicted"/>
<dbReference type="SUPFAM" id="SSF47413">
    <property type="entry name" value="lambda repressor-like DNA-binding domains"/>
    <property type="match status" value="1"/>
</dbReference>
<dbReference type="AlphaFoldDB" id="A0A919JUA2"/>
<accession>A0A919JUA2</accession>
<reference evidence="2" key="1">
    <citation type="submission" date="2021-01" db="EMBL/GenBank/DDBJ databases">
        <title>Whole genome shotgun sequence of Actinoplanes nipponensis NBRC 14063.</title>
        <authorList>
            <person name="Komaki H."/>
            <person name="Tamura T."/>
        </authorList>
    </citation>
    <scope>NUCLEOTIDE SEQUENCE</scope>
    <source>
        <strain evidence="2">NBRC 14063</strain>
    </source>
</reference>
<dbReference type="InterPro" id="IPR010982">
    <property type="entry name" value="Lambda_DNA-bd_dom_sf"/>
</dbReference>
<dbReference type="Pfam" id="PF17765">
    <property type="entry name" value="MLTR_LBD"/>
    <property type="match status" value="1"/>
</dbReference>
<gene>
    <name evidence="2" type="ORF">Ani05nite_66580</name>
</gene>
<evidence type="ECO:0000313" key="2">
    <source>
        <dbReference type="EMBL" id="GIE53124.1"/>
    </source>
</evidence>
<keyword evidence="3" id="KW-1185">Reference proteome</keyword>
<dbReference type="Gene3D" id="3.30.450.180">
    <property type="match status" value="1"/>
</dbReference>
<dbReference type="Proteomes" id="UP000647172">
    <property type="component" value="Unassembled WGS sequence"/>
</dbReference>